<evidence type="ECO:0000256" key="6">
    <source>
        <dbReference type="ARBA" id="ARBA00021624"/>
    </source>
</evidence>
<dbReference type="EC" id="2.3.2.26" evidence="5"/>
<evidence type="ECO:0000256" key="10">
    <source>
        <dbReference type="ARBA" id="ARBA00022786"/>
    </source>
</evidence>
<keyword evidence="7" id="KW-0964">Secreted</keyword>
<feature type="domain" description="E3 ubiquitin ligase SopA-like central" evidence="17">
    <location>
        <begin position="292"/>
        <end position="422"/>
    </location>
</feature>
<dbReference type="InterPro" id="IPR025726">
    <property type="entry name" value="SopA-like_central"/>
</dbReference>
<dbReference type="AlphaFoldDB" id="W0HT23"/>
<evidence type="ECO:0000256" key="8">
    <source>
        <dbReference type="ARBA" id="ARBA00022679"/>
    </source>
</evidence>
<evidence type="ECO:0000256" key="12">
    <source>
        <dbReference type="ARBA" id="ARBA00023026"/>
    </source>
</evidence>
<evidence type="ECO:0000256" key="4">
    <source>
        <dbReference type="ARBA" id="ARBA00006549"/>
    </source>
</evidence>
<keyword evidence="9" id="KW-0677">Repeat</keyword>
<keyword evidence="8" id="KW-0808">Transferase</keyword>
<name>W0HT23_9GAMM</name>
<evidence type="ECO:0000256" key="11">
    <source>
        <dbReference type="ARBA" id="ARBA00022843"/>
    </source>
</evidence>
<reference evidence="18 19" key="1">
    <citation type="journal article" date="2014" name="Genome Biol. Evol.">
        <title>Genome degeneration and adaptation in a nascent stage of symbiosis.</title>
        <authorList>
            <person name="Oakeson K.F."/>
            <person name="Gil R."/>
            <person name="Clayton A.L."/>
            <person name="Dunn D.M."/>
            <person name="von Niederhausern A.C."/>
            <person name="Hamil C."/>
            <person name="Aoyagi A."/>
            <person name="Duval B."/>
            <person name="Baca A."/>
            <person name="Silva F.J."/>
            <person name="Vallier A."/>
            <person name="Jackson D.G."/>
            <person name="Latorre A."/>
            <person name="Weiss R.B."/>
            <person name="Heddi A."/>
            <person name="Moya A."/>
            <person name="Dale C."/>
        </authorList>
    </citation>
    <scope>NUCLEOTIDE SEQUENCE [LARGE SCALE GENOMIC DNA]</scope>
    <source>
        <strain evidence="18 19">HS1</strain>
    </source>
</reference>
<dbReference type="KEGG" id="sod:Sant_1909"/>
<evidence type="ECO:0000256" key="1">
    <source>
        <dbReference type="ARBA" id="ARBA00000885"/>
    </source>
</evidence>
<dbReference type="PANTHER" id="PTHR47485:SF1">
    <property type="entry name" value="THYLAKOID LUMENAL 17.4 KDA PROTEIN, CHLOROPLASTIC"/>
    <property type="match status" value="1"/>
</dbReference>
<dbReference type="InterPro" id="IPR025725">
    <property type="entry name" value="SopA-like_cat"/>
</dbReference>
<dbReference type="GO" id="GO:0016567">
    <property type="term" value="P:protein ubiquitination"/>
    <property type="evidence" value="ECO:0007669"/>
    <property type="project" value="InterPro"/>
</dbReference>
<evidence type="ECO:0000256" key="2">
    <source>
        <dbReference type="ARBA" id="ARBA00004340"/>
    </source>
</evidence>
<evidence type="ECO:0000256" key="3">
    <source>
        <dbReference type="ARBA" id="ARBA00004613"/>
    </source>
</evidence>
<evidence type="ECO:0000256" key="14">
    <source>
        <dbReference type="ARBA" id="ARBA00030158"/>
    </source>
</evidence>
<evidence type="ECO:0000256" key="5">
    <source>
        <dbReference type="ARBA" id="ARBA00012485"/>
    </source>
</evidence>
<dbReference type="EMBL" id="CP006569">
    <property type="protein sequence ID" value="AHF76961.1"/>
    <property type="molecule type" value="Genomic_DNA"/>
</dbReference>
<dbReference type="Pfam" id="PF13981">
    <property type="entry name" value="SopA"/>
    <property type="match status" value="1"/>
</dbReference>
<dbReference type="GO" id="GO:0043657">
    <property type="term" value="C:host cell"/>
    <property type="evidence" value="ECO:0007669"/>
    <property type="project" value="UniProtKB-SubCell"/>
</dbReference>
<protein>
    <recommendedName>
        <fullName evidence="6">E3 ubiquitin-protein ligase SopA</fullName>
        <ecNumber evidence="5">2.3.2.26</ecNumber>
    </recommendedName>
    <alternativeName>
        <fullName evidence="15">HECT-type E3 ubiquitin transferase SopA</fullName>
    </alternativeName>
    <alternativeName>
        <fullName evidence="13">Salmonella outer protein A</fullName>
    </alternativeName>
    <alternativeName>
        <fullName evidence="14">Secreted effector protein SopA</fullName>
    </alternativeName>
</protein>
<dbReference type="Pfam" id="PF13979">
    <property type="entry name" value="SopA_C"/>
    <property type="match status" value="1"/>
</dbReference>
<sequence length="697" mass="78457">MFRAVTHPSDRAGADPALAEGAKTTARMILSRTVPDASSKPYKAKWQKAKWWVLKNLMAASNRHIGALDLPHLIMSDMILPRRLNLTGANLRKSEFNRVTMTAVLLCQSDLSHANLASCNLRRAKLRHASLYRARLDKALLRRADLQHADLNQAQLNYAVLDFAKLRNANFKLTSFYRAKLRHVDLSDAYLKKVDLSGACLRYANLRNADLRTTHFRGTCLRNANLSGAHISPGGMCNMNFQGAIIEGDLKLDLSAGWSQNAVDNYLNPSNYAKGGGVLQAIDSISTVYQPLKITLMRRIMVSLQQTDLSLTTVAPALLDKLSSAPYYDEPDIARWLQEIGSRFISIFDTKIMRRQHEEVLRVILDTFSRYPESMVIHSVAFIQTIAQAIFARRASATVQQAKTLYARYLTHRRIAPYALKAEFGDRAKHVPNWQDKSAANYVLLAGKRSAYALLLSQEGLESLLGSDHRAADGRHDYLYRDGVPVNRQEYCWETLRQERFPLFQSGYLRRLSEKHIIEVLARLNLSAATQQLFVETTKQAYSNIKLVSPEKQLLMHGLWANRVYRFDSDGNCTLDEGFYARLMQLALLVDRSPAERGQVMFCLAALFAKCASNSLFGTEEDSPYALRSLACAFLDRACTLQSRIAHAARDFTVWKNALLGRQGEATCAAVVASEMLGYGTTHFPEVLKQVMPVEWR</sequence>
<keyword evidence="12" id="KW-0843">Virulence</keyword>
<feature type="domain" description="E3 ubiquitin-protein ligase SopA-like catalytic" evidence="16">
    <location>
        <begin position="531"/>
        <end position="697"/>
    </location>
</feature>
<comment type="similarity">
    <text evidence="4">Belongs to the SopA E3 ligase family.</text>
</comment>
<evidence type="ECO:0000256" key="7">
    <source>
        <dbReference type="ARBA" id="ARBA00022525"/>
    </source>
</evidence>
<dbReference type="InterPro" id="IPR038270">
    <property type="entry name" value="SopA-like_catalytic_sf"/>
</dbReference>
<dbReference type="Proteomes" id="UP000019028">
    <property type="component" value="Chromosome"/>
</dbReference>
<comment type="catalytic activity">
    <reaction evidence="1">
        <text>S-ubiquitinyl-[E2 ubiquitin-conjugating enzyme]-L-cysteine + [acceptor protein]-L-lysine = [E2 ubiquitin-conjugating enzyme]-L-cysteine + N(6)-ubiquitinyl-[acceptor protein]-L-lysine.</text>
        <dbReference type="EC" id="2.3.2.26"/>
    </reaction>
</comment>
<accession>W0HT23</accession>
<evidence type="ECO:0000256" key="9">
    <source>
        <dbReference type="ARBA" id="ARBA00022737"/>
    </source>
</evidence>
<evidence type="ECO:0000313" key="19">
    <source>
        <dbReference type="Proteomes" id="UP000019028"/>
    </source>
</evidence>
<evidence type="ECO:0000259" key="17">
    <source>
        <dbReference type="Pfam" id="PF13981"/>
    </source>
</evidence>
<dbReference type="Gene3D" id="1.25.40.300">
    <property type="entry name" value="Putative secreted effector protein"/>
    <property type="match status" value="1"/>
</dbReference>
<dbReference type="Pfam" id="PF00805">
    <property type="entry name" value="Pentapeptide"/>
    <property type="match status" value="2"/>
</dbReference>
<evidence type="ECO:0000259" key="16">
    <source>
        <dbReference type="Pfam" id="PF13979"/>
    </source>
</evidence>
<evidence type="ECO:0000256" key="13">
    <source>
        <dbReference type="ARBA" id="ARBA00029915"/>
    </source>
</evidence>
<dbReference type="PANTHER" id="PTHR47485">
    <property type="entry name" value="THYLAKOID LUMENAL 17.4 KDA PROTEIN, CHLOROPLASTIC"/>
    <property type="match status" value="1"/>
</dbReference>
<gene>
    <name evidence="18" type="ORF">Sant_1909</name>
</gene>
<dbReference type="SUPFAM" id="SSF141571">
    <property type="entry name" value="Pentapeptide repeat-like"/>
    <property type="match status" value="1"/>
</dbReference>
<dbReference type="Gene3D" id="3.40.1850.10">
    <property type="entry name" value="HECT-like ubiquitin ligase"/>
    <property type="match status" value="1"/>
</dbReference>
<evidence type="ECO:0000256" key="15">
    <source>
        <dbReference type="ARBA" id="ARBA00032669"/>
    </source>
</evidence>
<keyword evidence="11" id="KW-0832">Ubl conjugation</keyword>
<dbReference type="HOGENOM" id="CLU_026158_0_0_6"/>
<dbReference type="GO" id="GO:0061630">
    <property type="term" value="F:ubiquitin protein ligase activity"/>
    <property type="evidence" value="ECO:0007669"/>
    <property type="project" value="UniProtKB-EC"/>
</dbReference>
<keyword evidence="19" id="KW-1185">Reference proteome</keyword>
<comment type="subcellular location">
    <subcellularLocation>
        <location evidence="2">Host cell</location>
    </subcellularLocation>
    <subcellularLocation>
        <location evidence="3">Secreted</location>
    </subcellularLocation>
</comment>
<dbReference type="GO" id="GO:0005576">
    <property type="term" value="C:extracellular region"/>
    <property type="evidence" value="ECO:0007669"/>
    <property type="project" value="UniProtKB-SubCell"/>
</dbReference>
<keyword evidence="10" id="KW-0833">Ubl conjugation pathway</keyword>
<dbReference type="PATRIC" id="fig|1239307.3.peg.2104"/>
<dbReference type="Gene3D" id="2.160.20.80">
    <property type="entry name" value="E3 ubiquitin-protein ligase SopA"/>
    <property type="match status" value="1"/>
</dbReference>
<proteinExistence type="inferred from homology"/>
<dbReference type="InterPro" id="IPR001646">
    <property type="entry name" value="5peptide_repeat"/>
</dbReference>
<evidence type="ECO:0000313" key="18">
    <source>
        <dbReference type="EMBL" id="AHF76961.1"/>
    </source>
</evidence>
<organism evidence="18 19">
    <name type="scientific">Sodalis praecaptivus</name>
    <dbReference type="NCBI Taxonomy" id="1239307"/>
    <lineage>
        <taxon>Bacteria</taxon>
        <taxon>Pseudomonadati</taxon>
        <taxon>Pseudomonadota</taxon>
        <taxon>Gammaproteobacteria</taxon>
        <taxon>Enterobacterales</taxon>
        <taxon>Bruguierivoracaceae</taxon>
        <taxon>Sodalis</taxon>
    </lineage>
</organism>
<dbReference type="Gene3D" id="1.10.4140.10">
    <property type="entry name" value="effector protein (NleL)"/>
    <property type="match status" value="1"/>
</dbReference>